<comment type="function">
    <text evidence="7">Mannosylates Man(2)GlcNAc(2)-dolichol diphosphate and Man(1)GlcNAc(2)-dolichol diphosphate to form Man(3)GlcNAc(2)-dolichol diphosphate.</text>
</comment>
<dbReference type="Pfam" id="PF13439">
    <property type="entry name" value="Glyco_transf_4"/>
    <property type="match status" value="1"/>
</dbReference>
<dbReference type="EC" id="2.4.1.132" evidence="7"/>
<evidence type="ECO:0000256" key="5">
    <source>
        <dbReference type="ARBA" id="ARBA00022989"/>
    </source>
</evidence>
<keyword evidence="3 7" id="KW-0812">Transmembrane</keyword>
<accession>A0A0G4F3A6</accession>
<dbReference type="SUPFAM" id="SSF53756">
    <property type="entry name" value="UDP-Glycosyltransferase/glycogen phosphorylase"/>
    <property type="match status" value="1"/>
</dbReference>
<evidence type="ECO:0000256" key="2">
    <source>
        <dbReference type="ARBA" id="ARBA00022679"/>
    </source>
</evidence>
<dbReference type="InterPro" id="IPR027054">
    <property type="entry name" value="ALG2"/>
</dbReference>
<dbReference type="GO" id="GO:0004378">
    <property type="term" value="F:GDP-Man:Man(1)GlcNAc(2)-PP-Dol alpha-1,3-mannosyltransferase activity"/>
    <property type="evidence" value="ECO:0007669"/>
    <property type="project" value="UniProtKB-UniRule"/>
</dbReference>
<evidence type="ECO:0000313" key="9">
    <source>
        <dbReference type="EMBL" id="CEM06550.1"/>
    </source>
</evidence>
<comment type="catalytic activity">
    <reaction evidence="7">
        <text>a beta-D-Man-(1-&gt;4)-beta-D-GlcNAc-(1-&gt;4)-alpha-D-GlcNAc-diphospho-di-trans,poly-cis-dolichol + GDP-alpha-D-mannose = an alpha-D-Man-(1-&gt;3)-beta-D-Man-(1-&gt;4)-beta-D-GlcNAc-(1-&gt;4)-alpha-D-GlcNAc-diphospho-di-trans,poly-cis-dolichol + GDP + H(+)</text>
        <dbReference type="Rhea" id="RHEA:29515"/>
        <dbReference type="Rhea" id="RHEA-COMP:19511"/>
        <dbReference type="Rhea" id="RHEA-COMP:19513"/>
        <dbReference type="ChEBI" id="CHEBI:15378"/>
        <dbReference type="ChEBI" id="CHEBI:57527"/>
        <dbReference type="ChEBI" id="CHEBI:58189"/>
        <dbReference type="ChEBI" id="CHEBI:58472"/>
        <dbReference type="ChEBI" id="CHEBI:132510"/>
        <dbReference type="EC" id="2.4.1.132"/>
    </reaction>
    <physiologicalReaction direction="left-to-right" evidence="7">
        <dbReference type="Rhea" id="RHEA:29516"/>
    </physiologicalReaction>
</comment>
<evidence type="ECO:0000256" key="6">
    <source>
        <dbReference type="ARBA" id="ARBA00023136"/>
    </source>
</evidence>
<dbReference type="PANTHER" id="PTHR45918">
    <property type="entry name" value="ALPHA-1,3/1,6-MANNOSYLTRANSFERASE ALG2"/>
    <property type="match status" value="1"/>
</dbReference>
<keyword evidence="4" id="KW-0256">Endoplasmic reticulum</keyword>
<comment type="similarity">
    <text evidence="7">Belongs to the glycosyltransferase group 1 family.</text>
</comment>
<evidence type="ECO:0000256" key="3">
    <source>
        <dbReference type="ARBA" id="ARBA00022692"/>
    </source>
</evidence>
<dbReference type="GO" id="GO:0005789">
    <property type="term" value="C:endoplasmic reticulum membrane"/>
    <property type="evidence" value="ECO:0007669"/>
    <property type="project" value="UniProtKB-SubCell"/>
</dbReference>
<dbReference type="AlphaFoldDB" id="A0A0G4F3A6"/>
<evidence type="ECO:0000256" key="1">
    <source>
        <dbReference type="ARBA" id="ARBA00004922"/>
    </source>
</evidence>
<dbReference type="UniPathway" id="UPA00378"/>
<dbReference type="PhylomeDB" id="A0A0G4F3A6"/>
<evidence type="ECO:0000256" key="4">
    <source>
        <dbReference type="ARBA" id="ARBA00022824"/>
    </source>
</evidence>
<keyword evidence="7" id="KW-0328">Glycosyltransferase</keyword>
<dbReference type="GO" id="GO:0102704">
    <property type="term" value="F:GDP-Man:Man(2)GlcNAc(2)-PP-Dol alpha-1,6-mannosyltransferase activity"/>
    <property type="evidence" value="ECO:0007669"/>
    <property type="project" value="UniProtKB-UniRule"/>
</dbReference>
<proteinExistence type="inferred from homology"/>
<feature type="transmembrane region" description="Helical" evidence="7">
    <location>
        <begin position="104"/>
        <end position="125"/>
    </location>
</feature>
<dbReference type="PANTHER" id="PTHR45918:SF1">
    <property type="entry name" value="ALPHA-1,3_1,6-MANNOSYLTRANSFERASE ALG2"/>
    <property type="match status" value="1"/>
</dbReference>
<keyword evidence="6 7" id="KW-0472">Membrane</keyword>
<organism evidence="9">
    <name type="scientific">Chromera velia CCMP2878</name>
    <dbReference type="NCBI Taxonomy" id="1169474"/>
    <lineage>
        <taxon>Eukaryota</taxon>
        <taxon>Sar</taxon>
        <taxon>Alveolata</taxon>
        <taxon>Colpodellida</taxon>
        <taxon>Chromeraceae</taxon>
        <taxon>Chromera</taxon>
    </lineage>
</organism>
<comment type="catalytic activity">
    <reaction evidence="7">
        <text>an alpha-D-Man-(1-&gt;3)-beta-D-Man-(1-&gt;4)-beta-D-GlcNAc-(1-&gt;4)-alpha-D-GlcNAc-diphospho-di-trans,poly-cis-dolichol + GDP-alpha-D-mannose = an alpha-D-Man-(1-&gt;3)-[alpha-D-Man-(1-&gt;6)]-beta-D-Man-(1-&gt;4)-beta-D-GlcNAc-(1-&gt;4)-alpha-D-GlcNAc-diphospho-di-trans,poly-cis-dolichol + GDP + H(+)</text>
        <dbReference type="Rhea" id="RHEA:29519"/>
        <dbReference type="Rhea" id="RHEA-COMP:19513"/>
        <dbReference type="Rhea" id="RHEA-COMP:19515"/>
        <dbReference type="ChEBI" id="CHEBI:15378"/>
        <dbReference type="ChEBI" id="CHEBI:57527"/>
        <dbReference type="ChEBI" id="CHEBI:58189"/>
        <dbReference type="ChEBI" id="CHEBI:132510"/>
        <dbReference type="ChEBI" id="CHEBI:132511"/>
        <dbReference type="EC" id="2.4.1.257"/>
    </reaction>
    <physiologicalReaction direction="left-to-right" evidence="7">
        <dbReference type="Rhea" id="RHEA:29520"/>
    </physiologicalReaction>
</comment>
<dbReference type="EC" id="2.4.1.257" evidence="7"/>
<dbReference type="VEuPathDB" id="CryptoDB:Cvel_14961"/>
<comment type="subcellular location">
    <subcellularLocation>
        <location evidence="7">Endoplasmic reticulum membrane</location>
        <topology evidence="7">Single-pass membrane protein</topology>
    </subcellularLocation>
</comment>
<dbReference type="InterPro" id="IPR028098">
    <property type="entry name" value="Glyco_trans_4-like_N"/>
</dbReference>
<evidence type="ECO:0000256" key="7">
    <source>
        <dbReference type="RuleBase" id="RU367136"/>
    </source>
</evidence>
<protein>
    <recommendedName>
        <fullName evidence="7">Alpha-1,3/1,6-mannosyltransferase ALG2</fullName>
        <ecNumber evidence="7">2.4.1.132</ecNumber>
        <ecNumber evidence="7">2.4.1.257</ecNumber>
    </recommendedName>
    <alternativeName>
        <fullName evidence="7">GDP-Man:Man(1)GlcNAc(2)-PP-Dol alpha-1,3-mannosyltransferase</fullName>
    </alternativeName>
</protein>
<name>A0A0G4F3A6_9ALVE</name>
<sequence>MFTVLTQIWVCLQLCLYVGLLLFERYKTSKKKRVAFLHLDLGIGGAEQLIVHAACGLQQKGLDVTVYTSHHDRNHCFTPTKDGTLEVHVYGDWLPRHLFGRFHAAFAILRMVWVCLCIFGAGQVYSVVITDQVSAINPLARLLICKKLLFYCHFPDLLLCTDRGGSLKSLYRSAIDWVEEQTTGCADRLLVNSAFTLEVARQTFPALRSQPIDILYPPVDLKKAKENLVAAKLPLVPPGARTSSETRSNLRKAIQEEDAELQRFLYSSPEGNSGEGTEAPLYFLSLNRYERKKNVGLAIGAFAQLQKECKQGEDPGKLIIAGGYDGRVSENREYHEELKKRAREERLLAEEEGEGGEKSRIIFLRSISDKLRWLLLFGARGLVYTPQNEHFGMGFLCADTDADFGRALRQLWGFEKGKNSTPGQSNGALDDLRGRCMERVEKLFGLDAFANKLAGVVGSLMK</sequence>
<comment type="pathway">
    <text evidence="1 7">Protein modification; protein glycosylation.</text>
</comment>
<keyword evidence="5 7" id="KW-1133">Transmembrane helix</keyword>
<evidence type="ECO:0000259" key="8">
    <source>
        <dbReference type="Pfam" id="PF13439"/>
    </source>
</evidence>
<reference evidence="9" key="1">
    <citation type="submission" date="2014-11" db="EMBL/GenBank/DDBJ databases">
        <authorList>
            <person name="Otto D Thomas"/>
            <person name="Naeem Raeece"/>
        </authorList>
    </citation>
    <scope>NUCLEOTIDE SEQUENCE</scope>
</reference>
<dbReference type="Gene3D" id="3.40.50.2000">
    <property type="entry name" value="Glycogen Phosphorylase B"/>
    <property type="match status" value="2"/>
</dbReference>
<gene>
    <name evidence="9" type="ORF">Cvel_14961</name>
</gene>
<keyword evidence="2 7" id="KW-0808">Transferase</keyword>
<feature type="domain" description="Glycosyltransferase subfamily 4-like N-terminal" evidence="8">
    <location>
        <begin position="43"/>
        <end position="222"/>
    </location>
</feature>
<feature type="transmembrane region" description="Helical" evidence="7">
    <location>
        <begin position="6"/>
        <end position="23"/>
    </location>
</feature>
<dbReference type="EMBL" id="CDMZ01000095">
    <property type="protein sequence ID" value="CEM06550.1"/>
    <property type="molecule type" value="Genomic_DNA"/>
</dbReference>